<comment type="caution">
    <text evidence="4">The sequence shown here is derived from an EMBL/GenBank/DDBJ whole genome shotgun (WGS) entry which is preliminary data.</text>
</comment>
<evidence type="ECO:0000256" key="1">
    <source>
        <dbReference type="ARBA" id="ARBA00038494"/>
    </source>
</evidence>
<dbReference type="Pfam" id="PF00535">
    <property type="entry name" value="Glycos_transf_2"/>
    <property type="match status" value="1"/>
</dbReference>
<sequence>MTATLPVSAFIIARDEADRIGRAIDSVIDLVDEVIVVDSGSTDGTPAVAQARGARVVHNDWPGYGPQKRFAEEQCRNDWLLNLDADEAVTPALAEEIRRLFDSQEINRADCWQVAIKDIFAHESAPAPWAYGYIQIRLYDRGKGRFSDSTVHDTVRPEAGARLAMLKGAMEHRSIRSIEFQLEKMNRYSTMQVADLGARGRNLPRWRLLSEFPFAFFKAYVARRYALYGWWGLVIAVNYAYSRFLRVAKAYEADLGRANSGGRPPAKDV</sequence>
<keyword evidence="2" id="KW-1133">Transmembrane helix</keyword>
<protein>
    <submittedName>
        <fullName evidence="4">Glycosyltransferase family 2 protein</fullName>
    </submittedName>
</protein>
<comment type="similarity">
    <text evidence="1">Belongs to the glycosyltransferase 2 family. WaaE/KdtX subfamily.</text>
</comment>
<keyword evidence="2" id="KW-0472">Membrane</keyword>
<dbReference type="RefSeq" id="WP_182166415.1">
    <property type="nucleotide sequence ID" value="NZ_JACFXV010000061.1"/>
</dbReference>
<keyword evidence="5" id="KW-1185">Reference proteome</keyword>
<evidence type="ECO:0000313" key="4">
    <source>
        <dbReference type="EMBL" id="MBA5778303.1"/>
    </source>
</evidence>
<keyword evidence="4" id="KW-0808">Transferase</keyword>
<dbReference type="AlphaFoldDB" id="A0A839AF25"/>
<dbReference type="PANTHER" id="PTHR43630">
    <property type="entry name" value="POLY-BETA-1,6-N-ACETYL-D-GLUCOSAMINE SYNTHASE"/>
    <property type="match status" value="1"/>
</dbReference>
<dbReference type="Proteomes" id="UP000541109">
    <property type="component" value="Unassembled WGS sequence"/>
</dbReference>
<gene>
    <name evidence="4" type="ORF">H2509_14330</name>
</gene>
<dbReference type="PANTHER" id="PTHR43630:SF2">
    <property type="entry name" value="GLYCOSYLTRANSFERASE"/>
    <property type="match status" value="1"/>
</dbReference>
<dbReference type="Gene3D" id="3.90.550.10">
    <property type="entry name" value="Spore Coat Polysaccharide Biosynthesis Protein SpsA, Chain A"/>
    <property type="match status" value="1"/>
</dbReference>
<name>A0A839AF25_9HYPH</name>
<dbReference type="GO" id="GO:0016740">
    <property type="term" value="F:transferase activity"/>
    <property type="evidence" value="ECO:0007669"/>
    <property type="project" value="UniProtKB-KW"/>
</dbReference>
<evidence type="ECO:0000313" key="5">
    <source>
        <dbReference type="Proteomes" id="UP000541109"/>
    </source>
</evidence>
<dbReference type="SUPFAM" id="SSF53448">
    <property type="entry name" value="Nucleotide-diphospho-sugar transferases"/>
    <property type="match status" value="1"/>
</dbReference>
<proteinExistence type="inferred from homology"/>
<dbReference type="InterPro" id="IPR029044">
    <property type="entry name" value="Nucleotide-diphossugar_trans"/>
</dbReference>
<reference evidence="4 5" key="1">
    <citation type="submission" date="2020-07" db="EMBL/GenBank/DDBJ databases">
        <title>Stappia sp., F7233, whole genome shotgun sequencing project.</title>
        <authorList>
            <person name="Jiang S."/>
            <person name="Liu Z.W."/>
            <person name="Du Z.J."/>
        </authorList>
    </citation>
    <scope>NUCLEOTIDE SEQUENCE [LARGE SCALE GENOMIC DNA]</scope>
    <source>
        <strain evidence="4 5">F7233</strain>
    </source>
</reference>
<dbReference type="InterPro" id="IPR001173">
    <property type="entry name" value="Glyco_trans_2-like"/>
</dbReference>
<accession>A0A839AF25</accession>
<evidence type="ECO:0000256" key="2">
    <source>
        <dbReference type="SAM" id="Phobius"/>
    </source>
</evidence>
<dbReference type="EMBL" id="JACFXV010000061">
    <property type="protein sequence ID" value="MBA5778303.1"/>
    <property type="molecule type" value="Genomic_DNA"/>
</dbReference>
<feature type="domain" description="Glycosyltransferase 2-like" evidence="3">
    <location>
        <begin position="8"/>
        <end position="117"/>
    </location>
</feature>
<feature type="transmembrane region" description="Helical" evidence="2">
    <location>
        <begin position="225"/>
        <end position="241"/>
    </location>
</feature>
<evidence type="ECO:0000259" key="3">
    <source>
        <dbReference type="Pfam" id="PF00535"/>
    </source>
</evidence>
<dbReference type="CDD" id="cd02511">
    <property type="entry name" value="Beta4Glucosyltransferase"/>
    <property type="match status" value="1"/>
</dbReference>
<keyword evidence="2" id="KW-0812">Transmembrane</keyword>
<organism evidence="4 5">
    <name type="scientific">Stappia albiluteola</name>
    <dbReference type="NCBI Taxonomy" id="2758565"/>
    <lineage>
        <taxon>Bacteria</taxon>
        <taxon>Pseudomonadati</taxon>
        <taxon>Pseudomonadota</taxon>
        <taxon>Alphaproteobacteria</taxon>
        <taxon>Hyphomicrobiales</taxon>
        <taxon>Stappiaceae</taxon>
        <taxon>Stappia</taxon>
    </lineage>
</organism>